<accession>D6Z0U6</accession>
<evidence type="ECO:0000256" key="4">
    <source>
        <dbReference type="SAM" id="MobiDB-lite"/>
    </source>
</evidence>
<dbReference type="PANTHER" id="PTHR43691">
    <property type="entry name" value="URIDINE PHOSPHORYLASE"/>
    <property type="match status" value="1"/>
</dbReference>
<dbReference type="STRING" id="589865.DaAHT2_2542"/>
<dbReference type="KEGG" id="dak:DaAHT2_2542"/>
<gene>
    <name evidence="6" type="ordered locus">DaAHT2_2542</name>
</gene>
<feature type="domain" description="Nucleoside phosphorylase" evidence="5">
    <location>
        <begin position="69"/>
        <end position="238"/>
    </location>
</feature>
<name>D6Z0U6_DESAT</name>
<sequence length="247" mass="26324">MKERAIPSTGVVIEPRREAGEPELSGPGLLPVNPAEARMAAAMAREAGWRRYSFFPGALHATPTGGAWLAGPAVGAPVAVMALEKLVALGATAVISVGWCGALAPGVEVGDIVLPDTALSEEGTSAHYPFAGQSVAADPALNLKLQRLLVGAGFTVHGGPVWTTDAPYRETWAKVARYRRRGILAVEMEFAALAAVAAYRGVPLASVLLVSDLVREEQAWEPAFRGRDFRRRARRLLLLLHEFITVE</sequence>
<evidence type="ECO:0000313" key="7">
    <source>
        <dbReference type="Proteomes" id="UP000001508"/>
    </source>
</evidence>
<dbReference type="RefSeq" id="WP_013164716.1">
    <property type="nucleotide sequence ID" value="NC_014216.1"/>
</dbReference>
<dbReference type="SUPFAM" id="SSF53167">
    <property type="entry name" value="Purine and uridine phosphorylases"/>
    <property type="match status" value="1"/>
</dbReference>
<dbReference type="InterPro" id="IPR000845">
    <property type="entry name" value="Nucleoside_phosphorylase_d"/>
</dbReference>
<evidence type="ECO:0000313" key="6">
    <source>
        <dbReference type="EMBL" id="ADH87206.1"/>
    </source>
</evidence>
<dbReference type="AlphaFoldDB" id="D6Z0U6"/>
<dbReference type="InterPro" id="IPR035994">
    <property type="entry name" value="Nucleoside_phosphorylase_sf"/>
</dbReference>
<evidence type="ECO:0000256" key="1">
    <source>
        <dbReference type="ARBA" id="ARBA00011888"/>
    </source>
</evidence>
<dbReference type="Pfam" id="PF01048">
    <property type="entry name" value="PNP_UDP_1"/>
    <property type="match status" value="1"/>
</dbReference>
<dbReference type="OrthoDB" id="7945729at2"/>
<protein>
    <recommendedName>
        <fullName evidence="2">Uridine phosphorylase</fullName>
        <ecNumber evidence="1">2.4.2.3</ecNumber>
    </recommendedName>
</protein>
<dbReference type="GO" id="GO:0004850">
    <property type="term" value="F:uridine phosphorylase activity"/>
    <property type="evidence" value="ECO:0007669"/>
    <property type="project" value="UniProtKB-EC"/>
</dbReference>
<proteinExistence type="predicted"/>
<feature type="region of interest" description="Disordered" evidence="4">
    <location>
        <begin position="1"/>
        <end position="28"/>
    </location>
</feature>
<dbReference type="InParanoid" id="D6Z0U6"/>
<reference evidence="7" key="1">
    <citation type="submission" date="2010-02" db="EMBL/GenBank/DDBJ databases">
        <title>Complete sequence of Desulfurivibrio alkaliphilus AHT2.</title>
        <authorList>
            <consortium name="US DOE Joint Genome Institute"/>
            <person name="Pitluck S."/>
            <person name="Chertkov O."/>
            <person name="Detter J.C."/>
            <person name="Han C."/>
            <person name="Tapia R."/>
            <person name="Larimer F."/>
            <person name="Land M."/>
            <person name="Hauser L."/>
            <person name="Kyrpides N."/>
            <person name="Mikhailova N."/>
            <person name="Sorokin D.Y."/>
            <person name="Muyzer G."/>
            <person name="Woyke T."/>
        </authorList>
    </citation>
    <scope>NUCLEOTIDE SEQUENCE [LARGE SCALE GENOMIC DNA]</scope>
    <source>
        <strain evidence="7">DSM 19089 / UNIQEM U267 / AHT2</strain>
    </source>
</reference>
<dbReference type="CDD" id="cd09007">
    <property type="entry name" value="NP-I_spr0068"/>
    <property type="match status" value="1"/>
</dbReference>
<dbReference type="GO" id="GO:0005829">
    <property type="term" value="C:cytosol"/>
    <property type="evidence" value="ECO:0007669"/>
    <property type="project" value="TreeGrafter"/>
</dbReference>
<keyword evidence="7" id="KW-1185">Reference proteome</keyword>
<dbReference type="GO" id="GO:0009116">
    <property type="term" value="P:nucleoside metabolic process"/>
    <property type="evidence" value="ECO:0007669"/>
    <property type="project" value="InterPro"/>
</dbReference>
<dbReference type="EMBL" id="CP001940">
    <property type="protein sequence ID" value="ADH87206.1"/>
    <property type="molecule type" value="Genomic_DNA"/>
</dbReference>
<evidence type="ECO:0000259" key="5">
    <source>
        <dbReference type="Pfam" id="PF01048"/>
    </source>
</evidence>
<dbReference type="Proteomes" id="UP000001508">
    <property type="component" value="Chromosome"/>
</dbReference>
<comment type="catalytic activity">
    <reaction evidence="3">
        <text>uridine + phosphate = alpha-D-ribose 1-phosphate + uracil</text>
        <dbReference type="Rhea" id="RHEA:24388"/>
        <dbReference type="ChEBI" id="CHEBI:16704"/>
        <dbReference type="ChEBI" id="CHEBI:17568"/>
        <dbReference type="ChEBI" id="CHEBI:43474"/>
        <dbReference type="ChEBI" id="CHEBI:57720"/>
        <dbReference type="EC" id="2.4.2.3"/>
    </reaction>
</comment>
<evidence type="ECO:0000256" key="3">
    <source>
        <dbReference type="ARBA" id="ARBA00048447"/>
    </source>
</evidence>
<dbReference type="EC" id="2.4.2.3" evidence="1"/>
<dbReference type="eggNOG" id="COG2820">
    <property type="taxonomic scope" value="Bacteria"/>
</dbReference>
<dbReference type="PANTHER" id="PTHR43691:SF11">
    <property type="entry name" value="FI09636P-RELATED"/>
    <property type="match status" value="1"/>
</dbReference>
<dbReference type="HOGENOM" id="CLU_068457_1_0_7"/>
<organism evidence="6 7">
    <name type="scientific">Desulfurivibrio alkaliphilus (strain DSM 19089 / UNIQEM U267 / AHT2)</name>
    <dbReference type="NCBI Taxonomy" id="589865"/>
    <lineage>
        <taxon>Bacteria</taxon>
        <taxon>Pseudomonadati</taxon>
        <taxon>Thermodesulfobacteriota</taxon>
        <taxon>Desulfobulbia</taxon>
        <taxon>Desulfobulbales</taxon>
        <taxon>Desulfobulbaceae</taxon>
        <taxon>Desulfurivibrio</taxon>
    </lineage>
</organism>
<dbReference type="FunCoup" id="D6Z0U6">
    <property type="interactions" value="302"/>
</dbReference>
<evidence type="ECO:0000256" key="2">
    <source>
        <dbReference type="ARBA" id="ARBA00021980"/>
    </source>
</evidence>
<dbReference type="Gene3D" id="3.40.50.1580">
    <property type="entry name" value="Nucleoside phosphorylase domain"/>
    <property type="match status" value="1"/>
</dbReference>